<feature type="compositionally biased region" description="Polar residues" evidence="9">
    <location>
        <begin position="108"/>
        <end position="119"/>
    </location>
</feature>
<dbReference type="PROSITE" id="PS50114">
    <property type="entry name" value="GATA_ZN_FINGER_2"/>
    <property type="match status" value="1"/>
</dbReference>
<evidence type="ECO:0000313" key="12">
    <source>
        <dbReference type="Proteomes" id="UP001255856"/>
    </source>
</evidence>
<dbReference type="PANTHER" id="PTHR47172:SF24">
    <property type="entry name" value="GATA ZINC FINGER DOMAIN-CONTAINING PROTEIN 14-RELATED"/>
    <property type="match status" value="1"/>
</dbReference>
<accession>A0AAD9IMT1</accession>
<feature type="compositionally biased region" description="Low complexity" evidence="9">
    <location>
        <begin position="221"/>
        <end position="231"/>
    </location>
</feature>
<evidence type="ECO:0000256" key="7">
    <source>
        <dbReference type="ARBA" id="ARBA00037539"/>
    </source>
</evidence>
<keyword evidence="1" id="KW-0479">Metal-binding</keyword>
<dbReference type="PANTHER" id="PTHR47172">
    <property type="entry name" value="OS01G0976800 PROTEIN"/>
    <property type="match status" value="1"/>
</dbReference>
<evidence type="ECO:0000256" key="4">
    <source>
        <dbReference type="ARBA" id="ARBA00023015"/>
    </source>
</evidence>
<keyword evidence="2 8" id="KW-0863">Zinc-finger</keyword>
<keyword evidence="5" id="KW-0804">Transcription</keyword>
<dbReference type="InterPro" id="IPR000679">
    <property type="entry name" value="Znf_GATA"/>
</dbReference>
<reference evidence="11" key="1">
    <citation type="submission" date="2021-01" db="EMBL/GenBank/DDBJ databases">
        <authorList>
            <person name="Eckstrom K.M.E."/>
        </authorList>
    </citation>
    <scope>NUCLEOTIDE SEQUENCE</scope>
    <source>
        <strain evidence="11">UVCC 0001</strain>
    </source>
</reference>
<keyword evidence="4" id="KW-0805">Transcription regulation</keyword>
<evidence type="ECO:0000259" key="10">
    <source>
        <dbReference type="PROSITE" id="PS50114"/>
    </source>
</evidence>
<evidence type="ECO:0000256" key="5">
    <source>
        <dbReference type="ARBA" id="ARBA00023163"/>
    </source>
</evidence>
<evidence type="ECO:0000256" key="9">
    <source>
        <dbReference type="SAM" id="MobiDB-lite"/>
    </source>
</evidence>
<evidence type="ECO:0000256" key="6">
    <source>
        <dbReference type="ARBA" id="ARBA00024019"/>
    </source>
</evidence>
<dbReference type="AlphaFoldDB" id="A0AAD9IMT1"/>
<keyword evidence="3" id="KW-0862">Zinc</keyword>
<feature type="domain" description="GATA-type" evidence="10">
    <location>
        <begin position="285"/>
        <end position="318"/>
    </location>
</feature>
<evidence type="ECO:0000256" key="8">
    <source>
        <dbReference type="PROSITE-ProRule" id="PRU00094"/>
    </source>
</evidence>
<dbReference type="Gene3D" id="3.30.50.10">
    <property type="entry name" value="Erythroid Transcription Factor GATA-1, subunit A"/>
    <property type="match status" value="1"/>
</dbReference>
<dbReference type="GO" id="GO:0006355">
    <property type="term" value="P:regulation of DNA-templated transcription"/>
    <property type="evidence" value="ECO:0007669"/>
    <property type="project" value="InterPro"/>
</dbReference>
<evidence type="ECO:0000256" key="3">
    <source>
        <dbReference type="ARBA" id="ARBA00022833"/>
    </source>
</evidence>
<evidence type="ECO:0000313" key="11">
    <source>
        <dbReference type="EMBL" id="KAK2079177.1"/>
    </source>
</evidence>
<gene>
    <name evidence="11" type="ORF">QBZ16_002868</name>
</gene>
<dbReference type="InterPro" id="IPR013088">
    <property type="entry name" value="Znf_NHR/GATA"/>
</dbReference>
<feature type="compositionally biased region" description="Basic and acidic residues" evidence="9">
    <location>
        <begin position="156"/>
        <end position="180"/>
    </location>
</feature>
<dbReference type="EMBL" id="JASFZW010000003">
    <property type="protein sequence ID" value="KAK2079177.1"/>
    <property type="molecule type" value="Genomic_DNA"/>
</dbReference>
<keyword evidence="12" id="KW-1185">Reference proteome</keyword>
<dbReference type="GO" id="GO:0043565">
    <property type="term" value="F:sequence-specific DNA binding"/>
    <property type="evidence" value="ECO:0007669"/>
    <property type="project" value="InterPro"/>
</dbReference>
<feature type="region of interest" description="Disordered" evidence="9">
    <location>
        <begin position="55"/>
        <end position="262"/>
    </location>
</feature>
<comment type="similarity">
    <text evidence="6">Belongs to the type IV zinc-finger family. Class B subfamily.</text>
</comment>
<dbReference type="GO" id="GO:0008270">
    <property type="term" value="F:zinc ion binding"/>
    <property type="evidence" value="ECO:0007669"/>
    <property type="project" value="UniProtKB-KW"/>
</dbReference>
<dbReference type="PROSITE" id="PS00344">
    <property type="entry name" value="GATA_ZN_FINGER_1"/>
    <property type="match status" value="1"/>
</dbReference>
<name>A0AAD9IMT1_PROWI</name>
<proteinExistence type="inferred from homology"/>
<feature type="compositionally biased region" description="Low complexity" evidence="9">
    <location>
        <begin position="125"/>
        <end position="146"/>
    </location>
</feature>
<comment type="function">
    <text evidence="7">Transcriptional regulator that specifically binds 5'-GATA-3' or 5'-GAT-3' motifs within gene promoters.</text>
</comment>
<protein>
    <recommendedName>
        <fullName evidence="10">GATA-type domain-containing protein</fullName>
    </recommendedName>
</protein>
<evidence type="ECO:0000256" key="1">
    <source>
        <dbReference type="ARBA" id="ARBA00022723"/>
    </source>
</evidence>
<dbReference type="Proteomes" id="UP001255856">
    <property type="component" value="Unassembled WGS sequence"/>
</dbReference>
<evidence type="ECO:0000256" key="2">
    <source>
        <dbReference type="ARBA" id="ARBA00022771"/>
    </source>
</evidence>
<dbReference type="Pfam" id="PF00320">
    <property type="entry name" value="GATA"/>
    <property type="match status" value="1"/>
</dbReference>
<dbReference type="SUPFAM" id="SSF57716">
    <property type="entry name" value="Glucocorticoid receptor-like (DNA-binding domain)"/>
    <property type="match status" value="1"/>
</dbReference>
<sequence>MDSERFPCLALQLEEQARALEDACLSIPLDSFVRTNKPGYEEEAVPGLSGCGNIGFSQEDESVSGQAASRPSDWAGEDSCCTALSPQRPRTPRDRREVPSPARLLLTSVDTSSTMTLPTPRQEARPLSVPAVSSPAVSDSAAAGPSTGRTPAALDGDQRRLQAADAARDRGGRGRDDATTRARRGLRAGGPGRPAAGGRAEASSPAEHPLTPGPQRRPRRAAATAAAASFAARRDRPRAPARARALRGVPASGKAGERPSRRAVVQWNRDVAIDPRTGKAVEGPMTPGSFCSQCGALSTPVWRAGPFGHKTLCNACGVRWMKVAKKDVNQLMQAFRRGWGRVPAGVRALSEASAIPGPQIADLKHKLMDGLEYYETIAASAEQHMLETDPSERKPREYYLQRHRGFALAQVGVALGSYKALVDRHGSEAAEQSLRGAGLKMMLAECMLARDKLQSQLAASREAFRA</sequence>
<dbReference type="CDD" id="cd00202">
    <property type="entry name" value="ZnF_GATA"/>
    <property type="match status" value="1"/>
</dbReference>
<comment type="caution">
    <text evidence="11">The sequence shown here is derived from an EMBL/GenBank/DDBJ whole genome shotgun (WGS) entry which is preliminary data.</text>
</comment>
<organism evidence="11 12">
    <name type="scientific">Prototheca wickerhamii</name>
    <dbReference type="NCBI Taxonomy" id="3111"/>
    <lineage>
        <taxon>Eukaryota</taxon>
        <taxon>Viridiplantae</taxon>
        <taxon>Chlorophyta</taxon>
        <taxon>core chlorophytes</taxon>
        <taxon>Trebouxiophyceae</taxon>
        <taxon>Chlorellales</taxon>
        <taxon>Chlorellaceae</taxon>
        <taxon>Prototheca</taxon>
    </lineage>
</organism>
<dbReference type="SMART" id="SM00401">
    <property type="entry name" value="ZnF_GATA"/>
    <property type="match status" value="1"/>
</dbReference>